<dbReference type="GO" id="GO:0016071">
    <property type="term" value="P:mRNA metabolic process"/>
    <property type="evidence" value="ECO:0007669"/>
    <property type="project" value="UniProtKB-ARBA"/>
</dbReference>
<dbReference type="PANTHER" id="PTHR33670">
    <property type="entry name" value="SPLICING FACTOR, PROLINE- AND GLUTAMINE-RICH-LIKE"/>
    <property type="match status" value="1"/>
</dbReference>
<sequence length="179" mass="19577">MPKSRTKQPREKRNWEEVVKSPPQHGDRKGNASSLHLPHSLPLRIKIPILLSVPHTAINCVLPLPILSSVSALQLPSPSMATEVLRPHNILPSQPQRIRTTHRKPSTRKPPPPAAASSTAGRRNHGRRPAVELYAGPAFSGASPEPSSLPLPQFPLQKAVAPAVNDAATRDLRRLLRLE</sequence>
<name>A0AAD8QJV7_LOLMU</name>
<evidence type="ECO:0000256" key="1">
    <source>
        <dbReference type="SAM" id="MobiDB-lite"/>
    </source>
</evidence>
<feature type="region of interest" description="Disordered" evidence="1">
    <location>
        <begin position="1"/>
        <end position="35"/>
    </location>
</feature>
<comment type="caution">
    <text evidence="2">The sequence shown here is derived from an EMBL/GenBank/DDBJ whole genome shotgun (WGS) entry which is preliminary data.</text>
</comment>
<feature type="region of interest" description="Disordered" evidence="1">
    <location>
        <begin position="87"/>
        <end position="153"/>
    </location>
</feature>
<accession>A0AAD8QJV7</accession>
<dbReference type="Pfam" id="PF15365">
    <property type="entry name" value="PNRC"/>
    <property type="match status" value="1"/>
</dbReference>
<feature type="compositionally biased region" description="Basic and acidic residues" evidence="1">
    <location>
        <begin position="8"/>
        <end position="30"/>
    </location>
</feature>
<dbReference type="EMBL" id="JAUUTY010000007">
    <property type="protein sequence ID" value="KAK1604185.1"/>
    <property type="molecule type" value="Genomic_DNA"/>
</dbReference>
<evidence type="ECO:0000313" key="2">
    <source>
        <dbReference type="EMBL" id="KAK1604185.1"/>
    </source>
</evidence>
<reference evidence="2" key="1">
    <citation type="submission" date="2023-07" db="EMBL/GenBank/DDBJ databases">
        <title>A chromosome-level genome assembly of Lolium multiflorum.</title>
        <authorList>
            <person name="Chen Y."/>
            <person name="Copetti D."/>
            <person name="Kolliker R."/>
            <person name="Studer B."/>
        </authorList>
    </citation>
    <scope>NUCLEOTIDE SEQUENCE</scope>
    <source>
        <strain evidence="2">02402/16</strain>
        <tissue evidence="2">Leaf</tissue>
    </source>
</reference>
<evidence type="ECO:0000313" key="3">
    <source>
        <dbReference type="Proteomes" id="UP001231189"/>
    </source>
</evidence>
<dbReference type="Proteomes" id="UP001231189">
    <property type="component" value="Unassembled WGS sequence"/>
</dbReference>
<organism evidence="2 3">
    <name type="scientific">Lolium multiflorum</name>
    <name type="common">Italian ryegrass</name>
    <name type="synonym">Lolium perenne subsp. multiflorum</name>
    <dbReference type="NCBI Taxonomy" id="4521"/>
    <lineage>
        <taxon>Eukaryota</taxon>
        <taxon>Viridiplantae</taxon>
        <taxon>Streptophyta</taxon>
        <taxon>Embryophyta</taxon>
        <taxon>Tracheophyta</taxon>
        <taxon>Spermatophyta</taxon>
        <taxon>Magnoliopsida</taxon>
        <taxon>Liliopsida</taxon>
        <taxon>Poales</taxon>
        <taxon>Poaceae</taxon>
        <taxon>BOP clade</taxon>
        <taxon>Pooideae</taxon>
        <taxon>Poodae</taxon>
        <taxon>Poeae</taxon>
        <taxon>Poeae Chloroplast Group 2 (Poeae type)</taxon>
        <taxon>Loliodinae</taxon>
        <taxon>Loliinae</taxon>
        <taxon>Lolium</taxon>
    </lineage>
</organism>
<dbReference type="InterPro" id="IPR028322">
    <property type="entry name" value="PNRC-like_rgn"/>
</dbReference>
<dbReference type="AlphaFoldDB" id="A0AAD8QJV7"/>
<protein>
    <submittedName>
        <fullName evidence="2">Uncharacterized protein</fullName>
    </submittedName>
</protein>
<keyword evidence="3" id="KW-1185">Reference proteome</keyword>
<gene>
    <name evidence="2" type="ORF">QYE76_027858</name>
</gene>
<dbReference type="PANTHER" id="PTHR33670:SF25">
    <property type="entry name" value="OS01G0384800 PROTEIN"/>
    <property type="match status" value="1"/>
</dbReference>
<proteinExistence type="predicted"/>